<protein>
    <recommendedName>
        <fullName evidence="2">DUF7907 domain-containing protein</fullName>
    </recommendedName>
</protein>
<organism evidence="3 4">
    <name type="scientific">Cordyceps militaris</name>
    <name type="common">Caterpillar fungus</name>
    <name type="synonym">Clavaria militaris</name>
    <dbReference type="NCBI Taxonomy" id="73501"/>
    <lineage>
        <taxon>Eukaryota</taxon>
        <taxon>Fungi</taxon>
        <taxon>Dikarya</taxon>
        <taxon>Ascomycota</taxon>
        <taxon>Pezizomycotina</taxon>
        <taxon>Sordariomycetes</taxon>
        <taxon>Hypocreomycetidae</taxon>
        <taxon>Hypocreales</taxon>
        <taxon>Cordycipitaceae</taxon>
        <taxon>Cordyceps</taxon>
    </lineage>
</organism>
<dbReference type="OrthoDB" id="3515453at2759"/>
<dbReference type="InterPro" id="IPR057229">
    <property type="entry name" value="DUF7907"/>
</dbReference>
<accession>A0A2H4SJI5</accession>
<evidence type="ECO:0000313" key="3">
    <source>
        <dbReference type="EMBL" id="ATY63260.1"/>
    </source>
</evidence>
<keyword evidence="1" id="KW-0732">Signal</keyword>
<dbReference type="Proteomes" id="UP000323067">
    <property type="component" value="Chromosome vii"/>
</dbReference>
<feature type="chain" id="PRO_5014192654" description="DUF7907 domain-containing protein" evidence="1">
    <location>
        <begin position="20"/>
        <end position="194"/>
    </location>
</feature>
<dbReference type="AlphaFoldDB" id="A0A2H4SJI5"/>
<feature type="domain" description="DUF7907" evidence="2">
    <location>
        <begin position="24"/>
        <end position="190"/>
    </location>
</feature>
<evidence type="ECO:0000259" key="2">
    <source>
        <dbReference type="Pfam" id="PF25484"/>
    </source>
</evidence>
<dbReference type="Pfam" id="PF25484">
    <property type="entry name" value="DUF7907"/>
    <property type="match status" value="1"/>
</dbReference>
<dbReference type="EMBL" id="CP023324">
    <property type="protein sequence ID" value="ATY63260.1"/>
    <property type="molecule type" value="Genomic_DNA"/>
</dbReference>
<evidence type="ECO:0000313" key="4">
    <source>
        <dbReference type="Proteomes" id="UP000323067"/>
    </source>
</evidence>
<reference evidence="3 4" key="1">
    <citation type="journal article" date="2017" name="BMC Genomics">
        <title>Chromosome level assembly and secondary metabolite potential of the parasitic fungus Cordyceps militaris.</title>
        <authorList>
            <person name="Kramer G.J."/>
            <person name="Nodwell J.R."/>
        </authorList>
    </citation>
    <scope>NUCLEOTIDE SEQUENCE [LARGE SCALE GENOMIC DNA]</scope>
    <source>
        <strain evidence="3 4">ATCC 34164</strain>
    </source>
</reference>
<name>A0A2H4SJI5_CORMI</name>
<sequence length="194" mass="21279">MKTAALANFTLASAMAVSAQNYQSKPFNIQIISEDANVNRQYIGACHSGAAIESLCLTTRPVTMHLNSTSERDPDGGLLTWLLPSTPVPDPPVDSAMRLVLNPSSNVAQAVFYPGPSGGEYVKFTDDKLVLLSNVDDTKVPIEAGNTQAFQRWFICDSYYSSYRYKTLSWVYGNAPPQNPTCVKVSVQRNYEEA</sequence>
<feature type="signal peptide" evidence="1">
    <location>
        <begin position="1"/>
        <end position="19"/>
    </location>
</feature>
<dbReference type="VEuPathDB" id="FungiDB:A9K55_007329"/>
<gene>
    <name evidence="3" type="ORF">A9K55_007329</name>
</gene>
<evidence type="ECO:0000256" key="1">
    <source>
        <dbReference type="SAM" id="SignalP"/>
    </source>
</evidence>
<dbReference type="VEuPathDB" id="FungiDB:CCM_07692"/>
<proteinExistence type="predicted"/>